<gene>
    <name evidence="3" type="ORF">LPB3_03440</name>
</gene>
<reference evidence="4" key="1">
    <citation type="submission" date="2016-02" db="EMBL/GenBank/DDBJ databases">
        <authorList>
            <person name="Shin S.-K."/>
            <person name="Yi H."/>
            <person name="Kim E."/>
        </authorList>
    </citation>
    <scope>NUCLEOTIDE SEQUENCE [LARGE SCALE GENOMIC DNA]</scope>
    <source>
        <strain evidence="4">LPB0003</strain>
    </source>
</reference>
<evidence type="ECO:0000313" key="3">
    <source>
        <dbReference type="EMBL" id="OBY65429.1"/>
    </source>
</evidence>
<organism evidence="3 4">
    <name type="scientific">Polaribacter vadi</name>
    <dbReference type="NCBI Taxonomy" id="1774273"/>
    <lineage>
        <taxon>Bacteria</taxon>
        <taxon>Pseudomonadati</taxon>
        <taxon>Bacteroidota</taxon>
        <taxon>Flavobacteriia</taxon>
        <taxon>Flavobacteriales</taxon>
        <taxon>Flavobacteriaceae</taxon>
    </lineage>
</organism>
<dbReference type="SUPFAM" id="SSF110296">
    <property type="entry name" value="Oligoxyloglucan reducing end-specific cellobiohydrolase"/>
    <property type="match status" value="1"/>
</dbReference>
<dbReference type="Proteomes" id="UP000092584">
    <property type="component" value="Unassembled WGS sequence"/>
</dbReference>
<dbReference type="Gene3D" id="2.130.10.10">
    <property type="entry name" value="YVTN repeat-like/Quinoprotein amine dehydrogenase"/>
    <property type="match status" value="2"/>
</dbReference>
<dbReference type="EMBL" id="LSFM01000018">
    <property type="protein sequence ID" value="OBY65429.1"/>
    <property type="molecule type" value="Genomic_DNA"/>
</dbReference>
<dbReference type="AlphaFoldDB" id="A0A1B8U0Z5"/>
<feature type="domain" description="Secretion system C-terminal sorting" evidence="2">
    <location>
        <begin position="345"/>
        <end position="411"/>
    </location>
</feature>
<dbReference type="InterPro" id="IPR015943">
    <property type="entry name" value="WD40/YVTN_repeat-like_dom_sf"/>
</dbReference>
<sequence length="413" mass="45686">MSVIGICSIQAQNWQNLNATTPISASYLIAASHLGDNILVIGNNQLMALSIDKGASWTAPTITRPPGQYVALYNGGDRIYANMKINTYDYELHYTLDNGTTWTRDTIGLPQNYVDTGKLSMNVKNMGNGYLMAYDATHTSYKQNGTTAWIQTTISTSISDVTSLNDVWYVLGQNDIMKSTDHGATWAPVPLNGLPRGGGWFKITTNGVNRMFILESPANGGNEVYYSDDSGESWRLANSAGHYTHQNAWLGAMYAVEDYVFAAVNPASGGFFDPPPYLFSSTKVPDFQKGDTNGLFTRLTTSPLPLFFHIDDKLYTMNWDLFSSNPGFKGTLGIDENIEFTFNAYPNPTKGAFYLDIPVNTKWILTSIDGKVISKGVVKDHKTNINMETLDNGIYLVQTFFNGKKVVKKVVKY</sequence>
<keyword evidence="1" id="KW-0732">Signal</keyword>
<dbReference type="NCBIfam" id="TIGR04183">
    <property type="entry name" value="Por_Secre_tail"/>
    <property type="match status" value="1"/>
</dbReference>
<dbReference type="Pfam" id="PF18962">
    <property type="entry name" value="Por_Secre_tail"/>
    <property type="match status" value="1"/>
</dbReference>
<name>A0A1B8U0Z5_9FLAO</name>
<comment type="caution">
    <text evidence="3">The sequence shown here is derived from an EMBL/GenBank/DDBJ whole genome shotgun (WGS) entry which is preliminary data.</text>
</comment>
<dbReference type="InterPro" id="IPR026444">
    <property type="entry name" value="Secre_tail"/>
</dbReference>
<evidence type="ECO:0000313" key="4">
    <source>
        <dbReference type="Proteomes" id="UP000092584"/>
    </source>
</evidence>
<protein>
    <recommendedName>
        <fullName evidence="2">Secretion system C-terminal sorting domain-containing protein</fullName>
    </recommendedName>
</protein>
<dbReference type="CDD" id="cd15482">
    <property type="entry name" value="Sialidase_non-viral"/>
    <property type="match status" value="1"/>
</dbReference>
<accession>A0A1B8U0Z5</accession>
<keyword evidence="4" id="KW-1185">Reference proteome</keyword>
<evidence type="ECO:0000259" key="2">
    <source>
        <dbReference type="Pfam" id="PF18962"/>
    </source>
</evidence>
<evidence type="ECO:0000256" key="1">
    <source>
        <dbReference type="ARBA" id="ARBA00022729"/>
    </source>
</evidence>
<proteinExistence type="predicted"/>